<accession>A0ACB6ZDF8</accession>
<evidence type="ECO:0000313" key="2">
    <source>
        <dbReference type="Proteomes" id="UP000886501"/>
    </source>
</evidence>
<evidence type="ECO:0000313" key="1">
    <source>
        <dbReference type="EMBL" id="KAF9647191.1"/>
    </source>
</evidence>
<dbReference type="Proteomes" id="UP000886501">
    <property type="component" value="Unassembled WGS sequence"/>
</dbReference>
<gene>
    <name evidence="1" type="ORF">BDM02DRAFT_2745020</name>
</gene>
<keyword evidence="2" id="KW-1185">Reference proteome</keyword>
<sequence length="206" mass="22303">MPRSQRPKQEKPTSVGKAMTLHSFFSSATQSTPIRTPSKPTEIIIIDSGDENTETSPTQSKRKALNDPDSGKFSSGSKKGKLSLSTAQFVPENDTPLKSVPSSSLNRIFATVEAEPYMQTNQTQQVINIVGGWEMGDDEFLNLVDDCQAVGDNEDSLENTLDTCPICGAIFVDFCLSVSITPPPPLMGPYSSRPHSATSSAHQCLY</sequence>
<organism evidence="1 2">
    <name type="scientific">Thelephora ganbajun</name>
    <name type="common">Ganba fungus</name>
    <dbReference type="NCBI Taxonomy" id="370292"/>
    <lineage>
        <taxon>Eukaryota</taxon>
        <taxon>Fungi</taxon>
        <taxon>Dikarya</taxon>
        <taxon>Basidiomycota</taxon>
        <taxon>Agaricomycotina</taxon>
        <taxon>Agaricomycetes</taxon>
        <taxon>Thelephorales</taxon>
        <taxon>Thelephoraceae</taxon>
        <taxon>Thelephora</taxon>
    </lineage>
</organism>
<reference evidence="1" key="1">
    <citation type="submission" date="2019-10" db="EMBL/GenBank/DDBJ databases">
        <authorList>
            <consortium name="DOE Joint Genome Institute"/>
            <person name="Kuo A."/>
            <person name="Miyauchi S."/>
            <person name="Kiss E."/>
            <person name="Drula E."/>
            <person name="Kohler A."/>
            <person name="Sanchez-Garcia M."/>
            <person name="Andreopoulos B."/>
            <person name="Barry K.W."/>
            <person name="Bonito G."/>
            <person name="Buee M."/>
            <person name="Carver A."/>
            <person name="Chen C."/>
            <person name="Cichocki N."/>
            <person name="Clum A."/>
            <person name="Culley D."/>
            <person name="Crous P.W."/>
            <person name="Fauchery L."/>
            <person name="Girlanda M."/>
            <person name="Hayes R."/>
            <person name="Keri Z."/>
            <person name="Labutti K."/>
            <person name="Lipzen A."/>
            <person name="Lombard V."/>
            <person name="Magnuson J."/>
            <person name="Maillard F."/>
            <person name="Morin E."/>
            <person name="Murat C."/>
            <person name="Nolan M."/>
            <person name="Ohm R."/>
            <person name="Pangilinan J."/>
            <person name="Pereira M."/>
            <person name="Perotto S."/>
            <person name="Peter M."/>
            <person name="Riley R."/>
            <person name="Sitrit Y."/>
            <person name="Stielow B."/>
            <person name="Szollosi G."/>
            <person name="Zifcakova L."/>
            <person name="Stursova M."/>
            <person name="Spatafora J.W."/>
            <person name="Tedersoo L."/>
            <person name="Vaario L.-M."/>
            <person name="Yamada A."/>
            <person name="Yan M."/>
            <person name="Wang P."/>
            <person name="Xu J."/>
            <person name="Bruns T."/>
            <person name="Baldrian P."/>
            <person name="Vilgalys R."/>
            <person name="Henrissat B."/>
            <person name="Grigoriev I.V."/>
            <person name="Hibbett D."/>
            <person name="Nagy L.G."/>
            <person name="Martin F.M."/>
        </authorList>
    </citation>
    <scope>NUCLEOTIDE SEQUENCE</scope>
    <source>
        <strain evidence="1">P2</strain>
    </source>
</reference>
<proteinExistence type="predicted"/>
<protein>
    <submittedName>
        <fullName evidence="1">Uncharacterized protein</fullName>
    </submittedName>
</protein>
<name>A0ACB6ZDF8_THEGA</name>
<dbReference type="EMBL" id="MU118039">
    <property type="protein sequence ID" value="KAF9647191.1"/>
    <property type="molecule type" value="Genomic_DNA"/>
</dbReference>
<comment type="caution">
    <text evidence="1">The sequence shown here is derived from an EMBL/GenBank/DDBJ whole genome shotgun (WGS) entry which is preliminary data.</text>
</comment>
<reference evidence="1" key="2">
    <citation type="journal article" date="2020" name="Nat. Commun.">
        <title>Large-scale genome sequencing of mycorrhizal fungi provides insights into the early evolution of symbiotic traits.</title>
        <authorList>
            <person name="Miyauchi S."/>
            <person name="Kiss E."/>
            <person name="Kuo A."/>
            <person name="Drula E."/>
            <person name="Kohler A."/>
            <person name="Sanchez-Garcia M."/>
            <person name="Morin E."/>
            <person name="Andreopoulos B."/>
            <person name="Barry K.W."/>
            <person name="Bonito G."/>
            <person name="Buee M."/>
            <person name="Carver A."/>
            <person name="Chen C."/>
            <person name="Cichocki N."/>
            <person name="Clum A."/>
            <person name="Culley D."/>
            <person name="Crous P.W."/>
            <person name="Fauchery L."/>
            <person name="Girlanda M."/>
            <person name="Hayes R.D."/>
            <person name="Keri Z."/>
            <person name="LaButti K."/>
            <person name="Lipzen A."/>
            <person name="Lombard V."/>
            <person name="Magnuson J."/>
            <person name="Maillard F."/>
            <person name="Murat C."/>
            <person name="Nolan M."/>
            <person name="Ohm R.A."/>
            <person name="Pangilinan J."/>
            <person name="Pereira M.F."/>
            <person name="Perotto S."/>
            <person name="Peter M."/>
            <person name="Pfister S."/>
            <person name="Riley R."/>
            <person name="Sitrit Y."/>
            <person name="Stielow J.B."/>
            <person name="Szollosi G."/>
            <person name="Zifcakova L."/>
            <person name="Stursova M."/>
            <person name="Spatafora J.W."/>
            <person name="Tedersoo L."/>
            <person name="Vaario L.M."/>
            <person name="Yamada A."/>
            <person name="Yan M."/>
            <person name="Wang P."/>
            <person name="Xu J."/>
            <person name="Bruns T."/>
            <person name="Baldrian P."/>
            <person name="Vilgalys R."/>
            <person name="Dunand C."/>
            <person name="Henrissat B."/>
            <person name="Grigoriev I.V."/>
            <person name="Hibbett D."/>
            <person name="Nagy L.G."/>
            <person name="Martin F.M."/>
        </authorList>
    </citation>
    <scope>NUCLEOTIDE SEQUENCE</scope>
    <source>
        <strain evidence="1">P2</strain>
    </source>
</reference>